<dbReference type="GO" id="GO:0006754">
    <property type="term" value="P:ATP biosynthetic process"/>
    <property type="evidence" value="ECO:0007669"/>
    <property type="project" value="TreeGrafter"/>
</dbReference>
<dbReference type="InterPro" id="IPR000086">
    <property type="entry name" value="NUDIX_hydrolase_dom"/>
</dbReference>
<sequence>MTTQKLSAGLIVVRRFDDRWRCLVLRVYRNWDLPKGAPEEGEAPLAAALREAAEETGLRALELAWGDAYRETPVYARGKVARVFLALSREGDVVLPVSAELGRPEHHEWRWVSFADAEALLPPRFGDIVRWARDTVEGATG</sequence>
<dbReference type="SUPFAM" id="SSF55811">
    <property type="entry name" value="Nudix"/>
    <property type="match status" value="1"/>
</dbReference>
<dbReference type="AlphaFoldDB" id="A0A5P2H5D6"/>
<proteinExistence type="inferred from homology"/>
<dbReference type="Gene3D" id="3.90.79.10">
    <property type="entry name" value="Nucleoside Triphosphate Pyrophosphohydrolase"/>
    <property type="match status" value="1"/>
</dbReference>
<dbReference type="OrthoDB" id="5511555at2"/>
<organism evidence="5 6">
    <name type="scientific">Cupriavidus pauculus</name>
    <dbReference type="NCBI Taxonomy" id="82633"/>
    <lineage>
        <taxon>Bacteria</taxon>
        <taxon>Pseudomonadati</taxon>
        <taxon>Pseudomonadota</taxon>
        <taxon>Betaproteobacteria</taxon>
        <taxon>Burkholderiales</taxon>
        <taxon>Burkholderiaceae</taxon>
        <taxon>Cupriavidus</taxon>
    </lineage>
</organism>
<dbReference type="GO" id="GO:0006167">
    <property type="term" value="P:AMP biosynthetic process"/>
    <property type="evidence" value="ECO:0007669"/>
    <property type="project" value="TreeGrafter"/>
</dbReference>
<dbReference type="PANTHER" id="PTHR21340">
    <property type="entry name" value="DIADENOSINE 5,5-P1,P4-TETRAPHOSPHATE PYROPHOSPHOHYDROLASE MUTT"/>
    <property type="match status" value="1"/>
</dbReference>
<dbReference type="InterPro" id="IPR051325">
    <property type="entry name" value="Nudix_hydrolase_domain"/>
</dbReference>
<comment type="cofactor">
    <cofactor evidence="1">
        <name>Mg(2+)</name>
        <dbReference type="ChEBI" id="CHEBI:18420"/>
    </cofactor>
</comment>
<dbReference type="GO" id="GO:0004081">
    <property type="term" value="F:bis(5'-nucleosyl)-tetraphosphatase (asymmetrical) activity"/>
    <property type="evidence" value="ECO:0007669"/>
    <property type="project" value="TreeGrafter"/>
</dbReference>
<dbReference type="PROSITE" id="PS00893">
    <property type="entry name" value="NUDIX_BOX"/>
    <property type="match status" value="1"/>
</dbReference>
<dbReference type="EMBL" id="CP044065">
    <property type="protein sequence ID" value="QET02854.1"/>
    <property type="molecule type" value="Genomic_DNA"/>
</dbReference>
<dbReference type="Proteomes" id="UP000322822">
    <property type="component" value="Chromosome 1"/>
</dbReference>
<evidence type="ECO:0000256" key="3">
    <source>
        <dbReference type="RuleBase" id="RU003476"/>
    </source>
</evidence>
<name>A0A5P2H5D6_9BURK</name>
<evidence type="ECO:0000313" key="6">
    <source>
        <dbReference type="Proteomes" id="UP000322822"/>
    </source>
</evidence>
<dbReference type="InterPro" id="IPR020084">
    <property type="entry name" value="NUDIX_hydrolase_CS"/>
</dbReference>
<feature type="domain" description="Nudix hydrolase" evidence="4">
    <location>
        <begin position="3"/>
        <end position="134"/>
    </location>
</feature>
<dbReference type="PRINTS" id="PR00502">
    <property type="entry name" value="NUDIXFAMILY"/>
</dbReference>
<evidence type="ECO:0000256" key="2">
    <source>
        <dbReference type="ARBA" id="ARBA00022801"/>
    </source>
</evidence>
<dbReference type="PANTHER" id="PTHR21340:SF0">
    <property type="entry name" value="BIS(5'-NUCLEOSYL)-TETRAPHOSPHATASE [ASYMMETRICAL]"/>
    <property type="match status" value="1"/>
</dbReference>
<protein>
    <submittedName>
        <fullName evidence="5">NUDIX domain-containing protein</fullName>
    </submittedName>
</protein>
<evidence type="ECO:0000256" key="1">
    <source>
        <dbReference type="ARBA" id="ARBA00001946"/>
    </source>
</evidence>
<dbReference type="InterPro" id="IPR020476">
    <property type="entry name" value="Nudix_hydrolase"/>
</dbReference>
<evidence type="ECO:0000259" key="4">
    <source>
        <dbReference type="PROSITE" id="PS51462"/>
    </source>
</evidence>
<dbReference type="Pfam" id="PF00293">
    <property type="entry name" value="NUDIX"/>
    <property type="match status" value="1"/>
</dbReference>
<evidence type="ECO:0000313" key="5">
    <source>
        <dbReference type="EMBL" id="QET02854.1"/>
    </source>
</evidence>
<dbReference type="PROSITE" id="PS51462">
    <property type="entry name" value="NUDIX"/>
    <property type="match status" value="1"/>
</dbReference>
<dbReference type="RefSeq" id="WP_150372877.1">
    <property type="nucleotide sequence ID" value="NZ_CP044065.1"/>
</dbReference>
<dbReference type="InterPro" id="IPR015797">
    <property type="entry name" value="NUDIX_hydrolase-like_dom_sf"/>
</dbReference>
<accession>A0A5P2H5D6</accession>
<comment type="similarity">
    <text evidence="3">Belongs to the Nudix hydrolase family.</text>
</comment>
<gene>
    <name evidence="5" type="ORF">FOB72_12900</name>
</gene>
<reference evidence="5 6" key="1">
    <citation type="submission" date="2019-09" db="EMBL/GenBank/DDBJ databases">
        <title>FDA dAtabase for Regulatory Grade micrObial Sequences (FDA-ARGOS): Supporting development and validation of Infectious Disease Dx tests.</title>
        <authorList>
            <person name="Sciortino C."/>
            <person name="Tallon L."/>
            <person name="Sadzewicz L."/>
            <person name="Vavikolanu K."/>
            <person name="Mehta A."/>
            <person name="Aluvathingal J."/>
            <person name="Nadendla S."/>
            <person name="Nandy P."/>
            <person name="Geyer C."/>
            <person name="Yan Y."/>
            <person name="Sichtig H."/>
        </authorList>
    </citation>
    <scope>NUCLEOTIDE SEQUENCE [LARGE SCALE GENOMIC DNA]</scope>
    <source>
        <strain evidence="5 6">FDAARGOS_664</strain>
    </source>
</reference>
<keyword evidence="2 3" id="KW-0378">Hydrolase</keyword>